<feature type="binding site" evidence="5">
    <location>
        <position position="181"/>
    </location>
    <ligand>
        <name>S-adenosyl-L-methionine</name>
        <dbReference type="ChEBI" id="CHEBI:59789"/>
    </ligand>
</feature>
<dbReference type="InterPro" id="IPR001678">
    <property type="entry name" value="MeTrfase_RsmB-F_NOP2_dom"/>
</dbReference>
<organism evidence="8 9">
    <name type="scientific">Hamiltosporidium magnivora</name>
    <dbReference type="NCBI Taxonomy" id="148818"/>
    <lineage>
        <taxon>Eukaryota</taxon>
        <taxon>Fungi</taxon>
        <taxon>Fungi incertae sedis</taxon>
        <taxon>Microsporidia</taxon>
        <taxon>Dubosqiidae</taxon>
        <taxon>Hamiltosporidium</taxon>
    </lineage>
</organism>
<dbReference type="GO" id="GO:0003723">
    <property type="term" value="F:RNA binding"/>
    <property type="evidence" value="ECO:0007669"/>
    <property type="project" value="UniProtKB-UniRule"/>
</dbReference>
<dbReference type="InterPro" id="IPR029063">
    <property type="entry name" value="SAM-dependent_MTases_sf"/>
</dbReference>
<keyword evidence="3 5" id="KW-0949">S-adenosyl-L-methionine</keyword>
<dbReference type="InterPro" id="IPR049560">
    <property type="entry name" value="MeTrfase_RsmB-F_NOP2_cat"/>
</dbReference>
<evidence type="ECO:0000256" key="2">
    <source>
        <dbReference type="ARBA" id="ARBA00022679"/>
    </source>
</evidence>
<dbReference type="GO" id="GO:0000470">
    <property type="term" value="P:maturation of LSU-rRNA"/>
    <property type="evidence" value="ECO:0007669"/>
    <property type="project" value="TreeGrafter"/>
</dbReference>
<proteinExistence type="inferred from homology"/>
<dbReference type="Proteomes" id="UP000291404">
    <property type="component" value="Unassembled WGS sequence"/>
</dbReference>
<dbReference type="AlphaFoldDB" id="A0A4Q9LK61"/>
<keyword evidence="1 5" id="KW-0489">Methyltransferase</keyword>
<protein>
    <submittedName>
        <fullName evidence="8">tRNA/rRNA cytosine-C5-methylase</fullName>
    </submittedName>
</protein>
<comment type="caution">
    <text evidence="8">The sequence shown here is derived from an EMBL/GenBank/DDBJ whole genome shotgun (WGS) entry which is preliminary data.</text>
</comment>
<feature type="active site" description="Nucleophile" evidence="5">
    <location>
        <position position="232"/>
    </location>
</feature>
<evidence type="ECO:0000313" key="7">
    <source>
        <dbReference type="EMBL" id="TBU04424.1"/>
    </source>
</evidence>
<dbReference type="Pfam" id="PF01189">
    <property type="entry name" value="Methyltr_RsmB-F"/>
    <property type="match status" value="1"/>
</dbReference>
<evidence type="ECO:0000313" key="9">
    <source>
        <dbReference type="Proteomes" id="UP000291404"/>
    </source>
</evidence>
<dbReference type="Gene3D" id="3.40.50.150">
    <property type="entry name" value="Vaccinia Virus protein VP39"/>
    <property type="match status" value="1"/>
</dbReference>
<dbReference type="PANTHER" id="PTHR22807:SF30">
    <property type="entry name" value="28S RRNA (CYTOSINE(4447)-C(5))-METHYLTRANSFERASE-RELATED"/>
    <property type="match status" value="1"/>
</dbReference>
<reference evidence="8 9" key="1">
    <citation type="submission" date="2017-12" db="EMBL/GenBank/DDBJ databases">
        <authorList>
            <person name="Pombert J.-F."/>
            <person name="Haag K.L."/>
            <person name="Ebert D."/>
        </authorList>
    </citation>
    <scope>NUCLEOTIDE SEQUENCE [LARGE SCALE GENOMIC DNA]</scope>
    <source>
        <strain evidence="8">BE-OM-2</strain>
    </source>
</reference>
<dbReference type="GO" id="GO:0005730">
    <property type="term" value="C:nucleolus"/>
    <property type="evidence" value="ECO:0007669"/>
    <property type="project" value="TreeGrafter"/>
</dbReference>
<dbReference type="InterPro" id="IPR011023">
    <property type="entry name" value="Nop2p"/>
</dbReference>
<gene>
    <name evidence="8" type="ORF">CWI36_0113p0050</name>
    <name evidence="7" type="ORF">CWI36_0764p0010</name>
</gene>
<dbReference type="InterPro" id="IPR023267">
    <property type="entry name" value="RCMT"/>
</dbReference>
<keyword evidence="2 5" id="KW-0808">Transferase</keyword>
<dbReference type="VEuPathDB" id="MicrosporidiaDB:CWI36_0113p0050"/>
<feature type="binding site" evidence="5">
    <location>
        <position position="140"/>
    </location>
    <ligand>
        <name>S-adenosyl-L-methionine</name>
        <dbReference type="ChEBI" id="CHEBI:59789"/>
    </ligand>
</feature>
<evidence type="ECO:0000256" key="4">
    <source>
        <dbReference type="ARBA" id="ARBA00022884"/>
    </source>
</evidence>
<feature type="domain" description="SAM-dependent MTase RsmB/NOP-type" evidence="6">
    <location>
        <begin position="25"/>
        <end position="302"/>
    </location>
</feature>
<name>A0A4Q9LK61_9MICR</name>
<dbReference type="VEuPathDB" id="MicrosporidiaDB:CWI36_0764p0010"/>
<keyword evidence="4 5" id="KW-0694">RNA-binding</keyword>
<keyword evidence="9" id="KW-1185">Reference proteome</keyword>
<dbReference type="PRINTS" id="PR02008">
    <property type="entry name" value="RCMTFAMILY"/>
</dbReference>
<evidence type="ECO:0000256" key="3">
    <source>
        <dbReference type="ARBA" id="ARBA00022691"/>
    </source>
</evidence>
<dbReference type="EMBL" id="PITI01000764">
    <property type="protein sequence ID" value="TBU04424.1"/>
    <property type="molecule type" value="Genomic_DNA"/>
</dbReference>
<sequence>MLDSYDPKLKEKLENLFNKKELPIYIQESHKQRPLILRSNPLKIKRKDLARLLISRNTNIDPLEITPYTLIVYNSSVPLGATPEYLSGYYCIQGASSLLPVINMDIQLNHTVIDMCAAPGLKSTHISSLLQNTGVLFCYEINNERCISLRSNLYRMGVTNSLIINSCATNISIKADRILLDAPCSCTGVVSKDMGVINKPLNILVLTSLQKRLILKGFDSLKAKGILVYSTCSVLTEENEDVVEYLLRKRKNVVLQVVSGVGVDGFVSFRGKNYHGNMKYCKRVYPHVHNMDGFFIAKIFKDK</sequence>
<dbReference type="GO" id="GO:0070475">
    <property type="term" value="P:rRNA base methylation"/>
    <property type="evidence" value="ECO:0007669"/>
    <property type="project" value="TreeGrafter"/>
</dbReference>
<dbReference type="PANTHER" id="PTHR22807">
    <property type="entry name" value="NOP2 YEAST -RELATED NOL1/NOP2/FMU SUN DOMAIN-CONTAINING"/>
    <property type="match status" value="1"/>
</dbReference>
<dbReference type="PROSITE" id="PS51686">
    <property type="entry name" value="SAM_MT_RSMB_NOP"/>
    <property type="match status" value="1"/>
</dbReference>
<dbReference type="Gene3D" id="3.30.70.1170">
    <property type="entry name" value="Sun protein, domain 3"/>
    <property type="match status" value="1"/>
</dbReference>
<dbReference type="GO" id="GO:0009383">
    <property type="term" value="F:rRNA (cytosine-C5-)-methyltransferase activity"/>
    <property type="evidence" value="ECO:0007669"/>
    <property type="project" value="TreeGrafter"/>
</dbReference>
<accession>A0A4Q9LK61</accession>
<evidence type="ECO:0000256" key="5">
    <source>
        <dbReference type="PROSITE-ProRule" id="PRU01023"/>
    </source>
</evidence>
<evidence type="ECO:0000313" key="8">
    <source>
        <dbReference type="EMBL" id="TBU08639.1"/>
    </source>
</evidence>
<evidence type="ECO:0000259" key="6">
    <source>
        <dbReference type="PROSITE" id="PS51686"/>
    </source>
</evidence>
<comment type="similarity">
    <text evidence="5">Belongs to the class I-like SAM-binding methyltransferase superfamily. RsmB/NOP family.</text>
</comment>
<dbReference type="EMBL" id="PITI01000113">
    <property type="protein sequence ID" value="TBU08639.1"/>
    <property type="molecule type" value="Genomic_DNA"/>
</dbReference>
<evidence type="ECO:0000256" key="1">
    <source>
        <dbReference type="ARBA" id="ARBA00022603"/>
    </source>
</evidence>
<comment type="caution">
    <text evidence="5">Lacks conserved residue(s) required for the propagation of feature annotation.</text>
</comment>
<dbReference type="VEuPathDB" id="MicrosporidiaDB:CWI39_0287p0020"/>
<dbReference type="SUPFAM" id="SSF53335">
    <property type="entry name" value="S-adenosyl-L-methionine-dependent methyltransferases"/>
    <property type="match status" value="1"/>
</dbReference>
<dbReference type="STRING" id="148818.A0A4Q9LK61"/>
<dbReference type="NCBIfam" id="TIGR00446">
    <property type="entry name" value="nop2p"/>
    <property type="match status" value="1"/>
</dbReference>